<protein>
    <submittedName>
        <fullName evidence="2">Uncharacterized protein</fullName>
    </submittedName>
</protein>
<feature type="transmembrane region" description="Helical" evidence="1">
    <location>
        <begin position="56"/>
        <end position="77"/>
    </location>
</feature>
<proteinExistence type="predicted"/>
<feature type="transmembrane region" description="Helical" evidence="1">
    <location>
        <begin position="24"/>
        <end position="44"/>
    </location>
</feature>
<evidence type="ECO:0000313" key="3">
    <source>
        <dbReference type="Proteomes" id="UP000433071"/>
    </source>
</evidence>
<organism evidence="2 3">
    <name type="scientific">Agromyces bracchium</name>
    <dbReference type="NCBI Taxonomy" id="88376"/>
    <lineage>
        <taxon>Bacteria</taxon>
        <taxon>Bacillati</taxon>
        <taxon>Actinomycetota</taxon>
        <taxon>Actinomycetes</taxon>
        <taxon>Micrococcales</taxon>
        <taxon>Microbacteriaceae</taxon>
        <taxon>Agromyces</taxon>
    </lineage>
</organism>
<accession>A0A6I3MAW3</accession>
<evidence type="ECO:0000256" key="1">
    <source>
        <dbReference type="SAM" id="Phobius"/>
    </source>
</evidence>
<keyword evidence="3" id="KW-1185">Reference proteome</keyword>
<dbReference type="RefSeq" id="WP_155053490.1">
    <property type="nucleotide sequence ID" value="NZ_BAAAIB010000005.1"/>
</dbReference>
<gene>
    <name evidence="2" type="ORF">GJ743_19140</name>
</gene>
<name>A0A6I3MAW3_9MICO</name>
<keyword evidence="1" id="KW-0812">Transmembrane</keyword>
<dbReference type="Proteomes" id="UP000433071">
    <property type="component" value="Unassembled WGS sequence"/>
</dbReference>
<comment type="caution">
    <text evidence="2">The sequence shown here is derived from an EMBL/GenBank/DDBJ whole genome shotgun (WGS) entry which is preliminary data.</text>
</comment>
<dbReference type="EMBL" id="WMLB01000047">
    <property type="protein sequence ID" value="MTH70484.1"/>
    <property type="molecule type" value="Genomic_DNA"/>
</dbReference>
<keyword evidence="1" id="KW-1133">Transmembrane helix</keyword>
<dbReference type="AlphaFoldDB" id="A0A6I3MAW3"/>
<reference evidence="2 3" key="1">
    <citation type="submission" date="2019-11" db="EMBL/GenBank/DDBJ databases">
        <title>Agromyces kandeliae sp. nov., isolated from mangrove soil.</title>
        <authorList>
            <person name="Wang R."/>
        </authorList>
    </citation>
    <scope>NUCLEOTIDE SEQUENCE [LARGE SCALE GENOMIC DNA]</scope>
    <source>
        <strain evidence="2 3">JCM 11433</strain>
    </source>
</reference>
<sequence length="229" mass="23997">MGPIQVAMRPDDGGSVRRVWRETVGWSACTLLLAVVVCVSALIAGESSLLPDAIRWWGGAAIAFAALGAPIFIWGIVRVGISRARAIGLLVDVPRGLSFCVVRKEVTATAIRSLTSESDERKVPLDMSVIADRSGLSLFGGGVLEPRLVWKESWKSIVSISRAGSAIGSGRGVAIEVVHDGLVTKIEFSVVGRGFGGLGAPRATALDSLIDSMNLLRRPASTAPDPGTP</sequence>
<evidence type="ECO:0000313" key="2">
    <source>
        <dbReference type="EMBL" id="MTH70484.1"/>
    </source>
</evidence>
<keyword evidence="1" id="KW-0472">Membrane</keyword>